<proteinExistence type="predicted"/>
<keyword evidence="3" id="KW-1185">Reference proteome</keyword>
<keyword evidence="1" id="KW-0732">Signal</keyword>
<dbReference type="InterPro" id="IPR036624">
    <property type="entry name" value="Hcp1-lik_sf"/>
</dbReference>
<dbReference type="InterPro" id="IPR053165">
    <property type="entry name" value="HSI-I_assembly_Hcp1"/>
</dbReference>
<gene>
    <name evidence="2" type="ORF">EAV92_23655</name>
</gene>
<organism evidence="2 3">
    <name type="scientific">Cohnella candidum</name>
    <dbReference type="NCBI Taxonomy" id="2674991"/>
    <lineage>
        <taxon>Bacteria</taxon>
        <taxon>Bacillati</taxon>
        <taxon>Bacillota</taxon>
        <taxon>Bacilli</taxon>
        <taxon>Bacillales</taxon>
        <taxon>Paenibacillaceae</taxon>
        <taxon>Cohnella</taxon>
    </lineage>
</organism>
<evidence type="ECO:0000313" key="2">
    <source>
        <dbReference type="EMBL" id="AYQ75275.1"/>
    </source>
</evidence>
<dbReference type="PANTHER" id="PTHR36152">
    <property type="entry name" value="CYTOPLASMIC PROTEIN-RELATED"/>
    <property type="match status" value="1"/>
</dbReference>
<dbReference type="Proteomes" id="UP000269097">
    <property type="component" value="Chromosome"/>
</dbReference>
<reference evidence="2 3" key="1">
    <citation type="submission" date="2018-10" db="EMBL/GenBank/DDBJ databases">
        <title>Genome Sequence of Cohnella sp.</title>
        <authorList>
            <person name="Srinivasan S."/>
            <person name="Kim M.K."/>
        </authorList>
    </citation>
    <scope>NUCLEOTIDE SEQUENCE [LARGE SCALE GENOMIC DNA]</scope>
    <source>
        <strain evidence="2 3">18JY8-7</strain>
    </source>
</reference>
<name>A0A3G3K3Z9_9BACL</name>
<accession>A0A3G3K3Z9</accession>
<protein>
    <submittedName>
        <fullName evidence="2">Type VI secretion system tube protein Hcp</fullName>
    </submittedName>
</protein>
<evidence type="ECO:0000313" key="3">
    <source>
        <dbReference type="Proteomes" id="UP000269097"/>
    </source>
</evidence>
<sequence>MSKMKALLLIVATVFLLVAGSGATAVAATTSVVQPAQNHDVYLKLDGVCGEAKAAKFANWIQLTGVDFGVTNSSSGAPTGGGSGAGKAKMDPFTVSKTYDCSSVPILTNSLSGKHIKSGEIDFVTRGEKPFTVLKVVMTDVMISDYQFSNMKETLTFSFGAIDFSYYAMDSGGKSKLPVQGGFDFKTGSVK</sequence>
<dbReference type="Gene3D" id="2.30.110.20">
    <property type="entry name" value="Hcp1-like"/>
    <property type="match status" value="1"/>
</dbReference>
<feature type="signal peptide" evidence="1">
    <location>
        <begin position="1"/>
        <end position="27"/>
    </location>
</feature>
<dbReference type="KEGG" id="coh:EAV92_23655"/>
<feature type="chain" id="PRO_5018223330" evidence="1">
    <location>
        <begin position="28"/>
        <end position="191"/>
    </location>
</feature>
<dbReference type="SUPFAM" id="SSF141452">
    <property type="entry name" value="Hcp1-like"/>
    <property type="match status" value="1"/>
</dbReference>
<dbReference type="InterPro" id="IPR008514">
    <property type="entry name" value="T6SS_Hcp"/>
</dbReference>
<dbReference type="Pfam" id="PF05638">
    <property type="entry name" value="T6SS_HCP"/>
    <property type="match status" value="1"/>
</dbReference>
<dbReference type="EMBL" id="CP033433">
    <property type="protein sequence ID" value="AYQ75275.1"/>
    <property type="molecule type" value="Genomic_DNA"/>
</dbReference>
<evidence type="ECO:0000256" key="1">
    <source>
        <dbReference type="SAM" id="SignalP"/>
    </source>
</evidence>
<dbReference type="PANTHER" id="PTHR36152:SF1">
    <property type="entry name" value="UBIQUITIN-LIKE DOMAIN-CONTAINING PROTEIN"/>
    <property type="match status" value="1"/>
</dbReference>
<dbReference type="AlphaFoldDB" id="A0A3G3K3Z9"/>